<keyword evidence="1" id="KW-0472">Membrane</keyword>
<dbReference type="NCBIfam" id="TIGR01760">
    <property type="entry name" value="tape_meas_TP901"/>
    <property type="match status" value="1"/>
</dbReference>
<dbReference type="InterPro" id="IPR010090">
    <property type="entry name" value="Phage_tape_meas"/>
</dbReference>
<dbReference type="RefSeq" id="WP_173534526.1">
    <property type="nucleotide sequence ID" value="NZ_CP054143.1"/>
</dbReference>
<dbReference type="KEGG" id="dee:HQN60_15575"/>
<evidence type="ECO:0000313" key="4">
    <source>
        <dbReference type="Proteomes" id="UP000504844"/>
    </source>
</evidence>
<gene>
    <name evidence="3" type="ORF">HQN60_15575</name>
</gene>
<protein>
    <submittedName>
        <fullName evidence="3">Phage tail tape measure protein</fullName>
    </submittedName>
</protein>
<dbReference type="Pfam" id="PF10145">
    <property type="entry name" value="PhageMin_Tail"/>
    <property type="match status" value="1"/>
</dbReference>
<name>A0A6M8SS46_9NEIS</name>
<feature type="domain" description="Phage tail tape measure protein" evidence="2">
    <location>
        <begin position="100"/>
        <end position="305"/>
    </location>
</feature>
<dbReference type="EMBL" id="CP054143">
    <property type="protein sequence ID" value="QKJ68025.1"/>
    <property type="molecule type" value="Genomic_DNA"/>
</dbReference>
<dbReference type="Proteomes" id="UP000504844">
    <property type="component" value="Chromosome"/>
</dbReference>
<keyword evidence="4" id="KW-1185">Reference proteome</keyword>
<evidence type="ECO:0000259" key="2">
    <source>
        <dbReference type="Pfam" id="PF10145"/>
    </source>
</evidence>
<dbReference type="AlphaFoldDB" id="A0A6M8SS46"/>
<keyword evidence="1" id="KW-0812">Transmembrane</keyword>
<feature type="transmembrane region" description="Helical" evidence="1">
    <location>
        <begin position="403"/>
        <end position="427"/>
    </location>
</feature>
<evidence type="ECO:0000256" key="1">
    <source>
        <dbReference type="SAM" id="Phobius"/>
    </source>
</evidence>
<keyword evidence="1" id="KW-1133">Transmembrane helix</keyword>
<reference evidence="3 4" key="1">
    <citation type="submission" date="2020-05" db="EMBL/GenBank/DDBJ databases">
        <title>Complete genome sequence of Deefgea sp. D17.</title>
        <authorList>
            <person name="Bae J.-W."/>
            <person name="Han J.E."/>
        </authorList>
    </citation>
    <scope>NUCLEOTIDE SEQUENCE [LARGE SCALE GENOMIC DNA]</scope>
    <source>
        <strain evidence="3 4">D17</strain>
    </source>
</reference>
<evidence type="ECO:0000313" key="3">
    <source>
        <dbReference type="EMBL" id="QKJ68025.1"/>
    </source>
</evidence>
<sequence>MDMLQLGIQLKAFDHMSSVISGAANKSIGSLDRLEKKFDAVSQKLSGAGMGMLADGAILTGLMTKPIAAFADAEDAATGLKVAMMGAGGVVDQKFDEINAKALKLGTTLPGTTADFQNMMSTLVKQGMSYDAILGGVGESAAYMGVLLKKSPEQAAEFAAKMQDATGTTEKDMMSLMDTIQRSVNLGVKDDNMLAFYAKMAPAMDTMKRKGADAAKEMAPFAVMFDQMGMQGEAAGNALRKTIQLGLDTKKVAKANAALASQGIKLDFTDGKGEFGGMGNLMAQLDKMKNLDTVTRLAALKEIFGDDAETMQVLGKVIEKGAGGYNEVVDKLSRQATLQQRVNAQLGTLKNLWDAASGTFTNALASFGEAMAPELKSAAELFGTLSQKLDTFIKQNPMLAKSIGIGTLALGGLLLAGGAVAMTLGLISKMAGGVMKPIAALGGLFGKKKGAGIADAASELAGAAVQRVFVVNMPGGGVGVPDLGRGAGAAGTAGSAGAAKPSRWGQMAGGVSKWAGRAGAAAAVAGLAYGAYELSNDKKMSAAQKVEKAGGIVGGAGGAWGGAVLGAKGGAMIGTLIAPGVGTAIGGALGGLIGGFVGSSLGQKLGEMSGKAFNQAEKPRALSAAAPTYAAAATAPVVQSVVPAYAAASSVQAKADPVMVAKAAPMAPTYAAAANIAPKSPPLNPVANGSSSKPSQSMQMTYSPQLTIQGDPLPGTKEKFAKMLREHQTEIQTMIARAMQQQQRVSYAGGA</sequence>
<organism evidence="3 4">
    <name type="scientific">Deefgea piscis</name>
    <dbReference type="NCBI Taxonomy" id="2739061"/>
    <lineage>
        <taxon>Bacteria</taxon>
        <taxon>Pseudomonadati</taxon>
        <taxon>Pseudomonadota</taxon>
        <taxon>Betaproteobacteria</taxon>
        <taxon>Neisseriales</taxon>
        <taxon>Chitinibacteraceae</taxon>
        <taxon>Deefgea</taxon>
    </lineage>
</organism>
<accession>A0A6M8SS46</accession>
<proteinExistence type="predicted"/>